<comment type="function">
    <text evidence="18">Catalyzes the epimerization of the S- and R-forms of NAD(P)HX, a damaged form of NAD(P)H that is a result of enzymatic or heat-dependent hydration. This is a prerequisite for the S-specific NAD(P)H-hydrate dehydratase to allow the repair of both epimers of NAD(P)HX.</text>
</comment>
<accession>A0A8I0AGX7</accession>
<evidence type="ECO:0000256" key="17">
    <source>
        <dbReference type="HAMAP-Rule" id="MF_01965"/>
    </source>
</evidence>
<feature type="domain" description="YjeF C-terminal" evidence="20">
    <location>
        <begin position="231"/>
        <end position="515"/>
    </location>
</feature>
<sequence>MRFLATGEEMQKIDQISIEQIGIPGLVLMERAALAVTEEIEKRFSRIKTGEHDTGRTAYTRILVVTERGNNGGDGLAVARMLAEKGYLVDVYCIGQVSRATESYKVQESILGQLGIKITEDFPNGAYDVIVDAIFGVGLKRDIEGIHKEVIDHINDMPAYVVAVDIPSGISATTGRVMNVAVKADLTVTMGLMKVGMTVYPGHGYCGEILVKDIGFPDKAVDMVMPEIFTYDEGDLNRLNKRRPDGNKGTFGKVAVIAGSQEISGAACLAASAAYRVGSGMVKVYTHKDNRVIVGGYLPEALMMTYQDEKTAVICAENACAWADVILIGPGIGTGKEAECMLKTVLENFKGTIVVDADGLNLLSAHKELLAAGEISRQTGNIALVITPHVKEMSRLTGKTVAELKEAPVRECRTFAEAETLVCVLKDARTCVSDGGVHTYMNTSGNDGMATAGSGDVLAGMIAGLSAGGISPTEAARLGVYIHGLAGDRAKKRYGKAAITAGSLIDEIGPIMSSYV</sequence>
<proteinExistence type="inferred from homology"/>
<feature type="binding site" evidence="18">
    <location>
        <position position="168"/>
    </location>
    <ligand>
        <name>K(+)</name>
        <dbReference type="ChEBI" id="CHEBI:29103"/>
    </ligand>
</feature>
<protein>
    <recommendedName>
        <fullName evidence="19">Bifunctional NAD(P)H-hydrate repair enzyme</fullName>
    </recommendedName>
    <alternativeName>
        <fullName evidence="19">Nicotinamide nucleotide repair protein</fullName>
    </alternativeName>
    <domain>
        <recommendedName>
            <fullName evidence="19">ADP-dependent (S)-NAD(P)H-hydrate dehydratase</fullName>
            <ecNumber evidence="19">4.2.1.136</ecNumber>
        </recommendedName>
        <alternativeName>
            <fullName evidence="19">ADP-dependent NAD(P)HX dehydratase</fullName>
        </alternativeName>
    </domain>
    <domain>
        <recommendedName>
            <fullName evidence="19">NAD(P)H-hydrate epimerase</fullName>
            <ecNumber evidence="19">5.1.99.6</ecNumber>
        </recommendedName>
    </domain>
</protein>
<evidence type="ECO:0000256" key="18">
    <source>
        <dbReference type="HAMAP-Rule" id="MF_01966"/>
    </source>
</evidence>
<dbReference type="PROSITE" id="PS51385">
    <property type="entry name" value="YJEF_N"/>
    <property type="match status" value="1"/>
</dbReference>
<dbReference type="Pfam" id="PF03853">
    <property type="entry name" value="YjeF_N"/>
    <property type="match status" value="1"/>
</dbReference>
<comment type="similarity">
    <text evidence="4 19">In the C-terminal section; belongs to the NnrD/CARKD family.</text>
</comment>
<feature type="binding site" evidence="18">
    <location>
        <position position="71"/>
    </location>
    <ligand>
        <name>K(+)</name>
        <dbReference type="ChEBI" id="CHEBI:29103"/>
    </ligand>
</feature>
<dbReference type="HAMAP" id="MF_01966">
    <property type="entry name" value="NADHX_epimerase"/>
    <property type="match status" value="1"/>
</dbReference>
<comment type="cofactor">
    <cofactor evidence="18 19">
        <name>K(+)</name>
        <dbReference type="ChEBI" id="CHEBI:29103"/>
    </cofactor>
    <text evidence="18 19">Binds 1 potassium ion per subunit.</text>
</comment>
<evidence type="ECO:0000256" key="6">
    <source>
        <dbReference type="ARBA" id="ARBA00022741"/>
    </source>
</evidence>
<dbReference type="AlphaFoldDB" id="A0A8I0AGX7"/>
<keyword evidence="5 18" id="KW-0479">Metal-binding</keyword>
<feature type="domain" description="YjeF N-terminal" evidence="21">
    <location>
        <begin position="10"/>
        <end position="222"/>
    </location>
</feature>
<dbReference type="HAMAP" id="MF_01965">
    <property type="entry name" value="NADHX_dehydratase"/>
    <property type="match status" value="1"/>
</dbReference>
<dbReference type="EMBL" id="JACOOX010000004">
    <property type="protein sequence ID" value="MBC5662879.1"/>
    <property type="molecule type" value="Genomic_DNA"/>
</dbReference>
<dbReference type="GO" id="GO:0110051">
    <property type="term" value="P:metabolite repair"/>
    <property type="evidence" value="ECO:0007669"/>
    <property type="project" value="TreeGrafter"/>
</dbReference>
<comment type="subunit">
    <text evidence="17">Homotetramer.</text>
</comment>
<dbReference type="SUPFAM" id="SSF53613">
    <property type="entry name" value="Ribokinase-like"/>
    <property type="match status" value="1"/>
</dbReference>
<feature type="binding site" evidence="18">
    <location>
        <position position="165"/>
    </location>
    <ligand>
        <name>(6S)-NADPHX</name>
        <dbReference type="ChEBI" id="CHEBI:64076"/>
    </ligand>
</feature>
<keyword evidence="11 18" id="KW-0413">Isomerase</keyword>
<evidence type="ECO:0000256" key="3">
    <source>
        <dbReference type="ARBA" id="ARBA00006001"/>
    </source>
</evidence>
<comment type="cofactor">
    <cofactor evidence="17">
        <name>Mg(2+)</name>
        <dbReference type="ChEBI" id="CHEBI:18420"/>
    </cofactor>
</comment>
<comment type="caution">
    <text evidence="18">Lacks conserved residue(s) required for the propagation of feature annotation.</text>
</comment>
<dbReference type="InterPro" id="IPR004443">
    <property type="entry name" value="YjeF_N_dom"/>
</dbReference>
<feature type="binding site" evidence="17">
    <location>
        <position position="389"/>
    </location>
    <ligand>
        <name>(6S)-NADPHX</name>
        <dbReference type="ChEBI" id="CHEBI:64076"/>
    </ligand>
</feature>
<dbReference type="Pfam" id="PF01256">
    <property type="entry name" value="Carb_kinase"/>
    <property type="match status" value="1"/>
</dbReference>
<dbReference type="InterPro" id="IPR000631">
    <property type="entry name" value="CARKD"/>
</dbReference>
<evidence type="ECO:0000313" key="23">
    <source>
        <dbReference type="Proteomes" id="UP000615234"/>
    </source>
</evidence>
<evidence type="ECO:0000259" key="20">
    <source>
        <dbReference type="PROSITE" id="PS51383"/>
    </source>
</evidence>
<keyword evidence="7 17" id="KW-0067">ATP-binding</keyword>
<dbReference type="Gene3D" id="3.40.50.10260">
    <property type="entry name" value="YjeF N-terminal domain"/>
    <property type="match status" value="1"/>
</dbReference>
<evidence type="ECO:0000256" key="14">
    <source>
        <dbReference type="ARBA" id="ARBA00025153"/>
    </source>
</evidence>
<keyword evidence="13" id="KW-0511">Multifunctional enzyme</keyword>
<evidence type="ECO:0000313" key="22">
    <source>
        <dbReference type="EMBL" id="MBC5662879.1"/>
    </source>
</evidence>
<reference evidence="22 23" key="1">
    <citation type="submission" date="2020-08" db="EMBL/GenBank/DDBJ databases">
        <title>Genome public.</title>
        <authorList>
            <person name="Liu C."/>
            <person name="Sun Q."/>
        </authorList>
    </citation>
    <scope>NUCLEOTIDE SEQUENCE [LARGE SCALE GENOMIC DNA]</scope>
    <source>
        <strain evidence="22 23">NSJ-10</strain>
    </source>
</reference>
<evidence type="ECO:0000256" key="1">
    <source>
        <dbReference type="ARBA" id="ARBA00000013"/>
    </source>
</evidence>
<dbReference type="RefSeq" id="WP_186847653.1">
    <property type="nucleotide sequence ID" value="NZ_JACOOX010000004.1"/>
</dbReference>
<dbReference type="CDD" id="cd01171">
    <property type="entry name" value="YXKO-related"/>
    <property type="match status" value="1"/>
</dbReference>
<comment type="function">
    <text evidence="14 19">Bifunctional enzyme that catalyzes the epimerization of the S- and R-forms of NAD(P)HX and the dehydration of the S-form of NAD(P)HX at the expense of ADP, which is converted to AMP. This allows the repair of both epimers of NAD(P)HX, a damaged form of NAD(P)H that is a result of enzymatic or heat-dependent hydration.</text>
</comment>
<dbReference type="PANTHER" id="PTHR12592:SF0">
    <property type="entry name" value="ATP-DEPENDENT (S)-NAD(P)H-HYDRATE DEHYDRATASE"/>
    <property type="match status" value="1"/>
</dbReference>
<keyword evidence="8 17" id="KW-0521">NADP</keyword>
<comment type="catalytic activity">
    <reaction evidence="1 18 19">
        <text>(6R)-NADHX = (6S)-NADHX</text>
        <dbReference type="Rhea" id="RHEA:32215"/>
        <dbReference type="ChEBI" id="CHEBI:64074"/>
        <dbReference type="ChEBI" id="CHEBI:64075"/>
        <dbReference type="EC" id="5.1.99.6"/>
    </reaction>
</comment>
<evidence type="ECO:0000256" key="16">
    <source>
        <dbReference type="ARBA" id="ARBA00049209"/>
    </source>
</evidence>
<dbReference type="PROSITE" id="PS01050">
    <property type="entry name" value="YJEF_C_2"/>
    <property type="match status" value="1"/>
</dbReference>
<dbReference type="NCBIfam" id="TIGR00197">
    <property type="entry name" value="yjeF_nterm"/>
    <property type="match status" value="1"/>
</dbReference>
<evidence type="ECO:0000256" key="15">
    <source>
        <dbReference type="ARBA" id="ARBA00048238"/>
    </source>
</evidence>
<dbReference type="PANTHER" id="PTHR12592">
    <property type="entry name" value="ATP-DEPENDENT (S)-NAD(P)H-HYDRATE DEHYDRATASE FAMILY MEMBER"/>
    <property type="match status" value="1"/>
</dbReference>
<keyword evidence="12 17" id="KW-0456">Lyase</keyword>
<keyword evidence="9 18" id="KW-0630">Potassium</keyword>
<comment type="catalytic activity">
    <reaction evidence="15 17 19">
        <text>(6S)-NADHX + ADP = AMP + phosphate + NADH + H(+)</text>
        <dbReference type="Rhea" id="RHEA:32223"/>
        <dbReference type="ChEBI" id="CHEBI:15378"/>
        <dbReference type="ChEBI" id="CHEBI:43474"/>
        <dbReference type="ChEBI" id="CHEBI:57945"/>
        <dbReference type="ChEBI" id="CHEBI:64074"/>
        <dbReference type="ChEBI" id="CHEBI:456215"/>
        <dbReference type="ChEBI" id="CHEBI:456216"/>
        <dbReference type="EC" id="4.2.1.136"/>
    </reaction>
</comment>
<feature type="binding site" evidence="17">
    <location>
        <begin position="426"/>
        <end position="430"/>
    </location>
    <ligand>
        <name>AMP</name>
        <dbReference type="ChEBI" id="CHEBI:456215"/>
    </ligand>
</feature>
<dbReference type="SUPFAM" id="SSF64153">
    <property type="entry name" value="YjeF N-terminal domain-like"/>
    <property type="match status" value="1"/>
</dbReference>
<comment type="similarity">
    <text evidence="3 19">In the N-terminal section; belongs to the NnrE/AIBP family.</text>
</comment>
<dbReference type="PROSITE" id="PS51383">
    <property type="entry name" value="YJEF_C_3"/>
    <property type="match status" value="1"/>
</dbReference>
<keyword evidence="23" id="KW-1185">Reference proteome</keyword>
<evidence type="ECO:0000256" key="19">
    <source>
        <dbReference type="PIRNR" id="PIRNR017184"/>
    </source>
</evidence>
<evidence type="ECO:0000256" key="5">
    <source>
        <dbReference type="ARBA" id="ARBA00022723"/>
    </source>
</evidence>
<comment type="catalytic activity">
    <reaction evidence="2 18 19">
        <text>(6R)-NADPHX = (6S)-NADPHX</text>
        <dbReference type="Rhea" id="RHEA:32227"/>
        <dbReference type="ChEBI" id="CHEBI:64076"/>
        <dbReference type="ChEBI" id="CHEBI:64077"/>
        <dbReference type="EC" id="5.1.99.6"/>
    </reaction>
</comment>
<dbReference type="NCBIfam" id="TIGR00196">
    <property type="entry name" value="yjeF_cterm"/>
    <property type="match status" value="1"/>
</dbReference>
<evidence type="ECO:0000256" key="13">
    <source>
        <dbReference type="ARBA" id="ARBA00023268"/>
    </source>
</evidence>
<feature type="binding site" evidence="17">
    <location>
        <position position="455"/>
    </location>
    <ligand>
        <name>AMP</name>
        <dbReference type="ChEBI" id="CHEBI:456215"/>
    </ligand>
</feature>
<comment type="similarity">
    <text evidence="17">Belongs to the NnrD/CARKD family.</text>
</comment>
<evidence type="ECO:0000256" key="7">
    <source>
        <dbReference type="ARBA" id="ARBA00022840"/>
    </source>
</evidence>
<feature type="binding site" evidence="17">
    <location>
        <position position="266"/>
    </location>
    <ligand>
        <name>(6S)-NADPHX</name>
        <dbReference type="ChEBI" id="CHEBI:64076"/>
    </ligand>
</feature>
<feature type="binding site" evidence="18">
    <location>
        <position position="132"/>
    </location>
    <ligand>
        <name>K(+)</name>
        <dbReference type="ChEBI" id="CHEBI:29103"/>
    </ligand>
</feature>
<name>A0A8I0AGX7_9FIRM</name>
<dbReference type="InterPro" id="IPR036652">
    <property type="entry name" value="YjeF_N_dom_sf"/>
</dbReference>
<evidence type="ECO:0000256" key="11">
    <source>
        <dbReference type="ARBA" id="ARBA00023235"/>
    </source>
</evidence>
<dbReference type="InterPro" id="IPR029056">
    <property type="entry name" value="Ribokinase-like"/>
</dbReference>
<dbReference type="Gene3D" id="3.40.1190.20">
    <property type="match status" value="1"/>
</dbReference>
<comment type="similarity">
    <text evidence="18">Belongs to the NnrE/AIBP family.</text>
</comment>
<dbReference type="GO" id="GO:0046872">
    <property type="term" value="F:metal ion binding"/>
    <property type="evidence" value="ECO:0007669"/>
    <property type="project" value="UniProtKB-UniRule"/>
</dbReference>
<evidence type="ECO:0000256" key="2">
    <source>
        <dbReference type="ARBA" id="ARBA00000909"/>
    </source>
</evidence>
<evidence type="ECO:0000256" key="12">
    <source>
        <dbReference type="ARBA" id="ARBA00023239"/>
    </source>
</evidence>
<evidence type="ECO:0000259" key="21">
    <source>
        <dbReference type="PROSITE" id="PS51385"/>
    </source>
</evidence>
<feature type="binding site" evidence="18">
    <location>
        <begin position="136"/>
        <end position="142"/>
    </location>
    <ligand>
        <name>(6S)-NADPHX</name>
        <dbReference type="ChEBI" id="CHEBI:64076"/>
    </ligand>
</feature>
<dbReference type="GO" id="GO:0005524">
    <property type="term" value="F:ATP binding"/>
    <property type="evidence" value="ECO:0007669"/>
    <property type="project" value="UniProtKB-UniRule"/>
</dbReference>
<evidence type="ECO:0000256" key="8">
    <source>
        <dbReference type="ARBA" id="ARBA00022857"/>
    </source>
</evidence>
<dbReference type="GO" id="GO:0052855">
    <property type="term" value="F:ADP-dependent NAD(P)H-hydrate dehydratase activity"/>
    <property type="evidence" value="ECO:0007669"/>
    <property type="project" value="UniProtKB-UniRule"/>
</dbReference>
<feature type="binding site" evidence="17">
    <location>
        <position position="331"/>
    </location>
    <ligand>
        <name>(6S)-NADPHX</name>
        <dbReference type="ChEBI" id="CHEBI:64076"/>
    </ligand>
</feature>
<dbReference type="GO" id="GO:0052856">
    <property type="term" value="F:NAD(P)HX epimerase activity"/>
    <property type="evidence" value="ECO:0007669"/>
    <property type="project" value="UniProtKB-UniRule"/>
</dbReference>
<gene>
    <name evidence="17" type="primary">nnrD</name>
    <name evidence="18" type="synonym">nnrE</name>
    <name evidence="22" type="ORF">H8S09_08235</name>
</gene>
<comment type="function">
    <text evidence="17">Catalyzes the dehydration of the S-form of NAD(P)HX at the expense of ADP, which is converted to AMP. Together with NAD(P)HX epimerase, which catalyzes the epimerization of the S- and R-forms, the enzyme allows the repair of both epimers of NAD(P)HX, a damaged form of NAD(P)H that is a result of enzymatic or heat-dependent hydration.</text>
</comment>
<dbReference type="InterPro" id="IPR017953">
    <property type="entry name" value="Carbohydrate_kinase_pred_CS"/>
</dbReference>
<comment type="catalytic activity">
    <reaction evidence="16 17 19">
        <text>(6S)-NADPHX + ADP = AMP + phosphate + NADPH + H(+)</text>
        <dbReference type="Rhea" id="RHEA:32235"/>
        <dbReference type="ChEBI" id="CHEBI:15378"/>
        <dbReference type="ChEBI" id="CHEBI:43474"/>
        <dbReference type="ChEBI" id="CHEBI:57783"/>
        <dbReference type="ChEBI" id="CHEBI:64076"/>
        <dbReference type="ChEBI" id="CHEBI:456215"/>
        <dbReference type="ChEBI" id="CHEBI:456216"/>
        <dbReference type="EC" id="4.2.1.136"/>
    </reaction>
</comment>
<feature type="binding site" evidence="18">
    <location>
        <begin position="70"/>
        <end position="74"/>
    </location>
    <ligand>
        <name>(6S)-NADPHX</name>
        <dbReference type="ChEBI" id="CHEBI:64076"/>
    </ligand>
</feature>
<keyword evidence="6 17" id="KW-0547">Nucleotide-binding</keyword>
<keyword evidence="10 17" id="KW-0520">NAD</keyword>
<dbReference type="Proteomes" id="UP000615234">
    <property type="component" value="Unassembled WGS sequence"/>
</dbReference>
<comment type="caution">
    <text evidence="22">The sequence shown here is derived from an EMBL/GenBank/DDBJ whole genome shotgun (WGS) entry which is preliminary data.</text>
</comment>
<dbReference type="EC" id="5.1.99.6" evidence="19"/>
<evidence type="ECO:0000256" key="4">
    <source>
        <dbReference type="ARBA" id="ARBA00009524"/>
    </source>
</evidence>
<dbReference type="PIRSF" id="PIRSF017184">
    <property type="entry name" value="Nnr"/>
    <property type="match status" value="1"/>
</dbReference>
<organism evidence="22 23">
    <name type="scientific">Coprococcus hominis</name>
    <name type="common">ex Liu et al. 2022</name>
    <dbReference type="NCBI Taxonomy" id="2763039"/>
    <lineage>
        <taxon>Bacteria</taxon>
        <taxon>Bacillati</taxon>
        <taxon>Bacillota</taxon>
        <taxon>Clostridia</taxon>
        <taxon>Lachnospirales</taxon>
        <taxon>Lachnospiraceae</taxon>
        <taxon>Coprococcus</taxon>
    </lineage>
</organism>
<dbReference type="GO" id="GO:0046496">
    <property type="term" value="P:nicotinamide nucleotide metabolic process"/>
    <property type="evidence" value="ECO:0007669"/>
    <property type="project" value="UniProtKB-UniRule"/>
</dbReference>
<dbReference type="InterPro" id="IPR030677">
    <property type="entry name" value="Nnr"/>
</dbReference>
<feature type="binding site" evidence="17">
    <location>
        <position position="456"/>
    </location>
    <ligand>
        <name>(6S)-NADPHX</name>
        <dbReference type="ChEBI" id="CHEBI:64076"/>
    </ligand>
</feature>
<dbReference type="EC" id="4.2.1.136" evidence="19"/>
<evidence type="ECO:0000256" key="10">
    <source>
        <dbReference type="ARBA" id="ARBA00023027"/>
    </source>
</evidence>
<evidence type="ECO:0000256" key="9">
    <source>
        <dbReference type="ARBA" id="ARBA00022958"/>
    </source>
</evidence>